<dbReference type="CDD" id="cd01650">
    <property type="entry name" value="RT_nLTR_like"/>
    <property type="match status" value="1"/>
</dbReference>
<organism evidence="2 3">
    <name type="scientific">Cajanus cajan</name>
    <name type="common">Pigeon pea</name>
    <name type="synonym">Cajanus indicus</name>
    <dbReference type="NCBI Taxonomy" id="3821"/>
    <lineage>
        <taxon>Eukaryota</taxon>
        <taxon>Viridiplantae</taxon>
        <taxon>Streptophyta</taxon>
        <taxon>Embryophyta</taxon>
        <taxon>Tracheophyta</taxon>
        <taxon>Spermatophyta</taxon>
        <taxon>Magnoliopsida</taxon>
        <taxon>eudicotyledons</taxon>
        <taxon>Gunneridae</taxon>
        <taxon>Pentapetalae</taxon>
        <taxon>rosids</taxon>
        <taxon>fabids</taxon>
        <taxon>Fabales</taxon>
        <taxon>Fabaceae</taxon>
        <taxon>Papilionoideae</taxon>
        <taxon>50 kb inversion clade</taxon>
        <taxon>NPAAA clade</taxon>
        <taxon>indigoferoid/millettioid clade</taxon>
        <taxon>Phaseoleae</taxon>
        <taxon>Cajanus</taxon>
    </lineage>
</organism>
<dbReference type="InterPro" id="IPR043502">
    <property type="entry name" value="DNA/RNA_pol_sf"/>
</dbReference>
<dbReference type="InterPro" id="IPR000477">
    <property type="entry name" value="RT_dom"/>
</dbReference>
<dbReference type="SUPFAM" id="SSF56672">
    <property type="entry name" value="DNA/RNA polymerases"/>
    <property type="match status" value="1"/>
</dbReference>
<dbReference type="Pfam" id="PF13966">
    <property type="entry name" value="zf-RVT"/>
    <property type="match status" value="1"/>
</dbReference>
<dbReference type="PANTHER" id="PTHR33116:SF78">
    <property type="entry name" value="OS12G0587133 PROTEIN"/>
    <property type="match status" value="1"/>
</dbReference>
<sequence>SCMSRLDRFLVSDGWLATWSNTVQVFDCWQNDVRYEAFVKSKWREIVVSGRAAFVLKEKLKNLKIKLRMWNKDTFGDLDRKISEARDNFNKLDLKKWDGNTKFFHSCINRRRFRNEIRSLEVANESNKLFLNDPAFKFLQEDEAASLILPFTEEEVKNAVWDCDGSKSPGPDGFNFNFIKDFWETIKYDFMAFIHEFHAYGKLVKGSNSSFVVLVPKIDNPQKVEEYRPISLIRFMYKVLAKLLANRLRTIIGSVISECQYAFVEGRLIFDGVVVANEILEETKRKKQACLFFKVDFEKAYDSVSRDFLLFVMERMRFPCKWRRWIAECFSTARVSVPFNGSPSSEFGVGRGLRQGNPLAPLLFLLVAEGLNSLMTKAIQMQVFKGYSAGRDGIPISLLQYADDTIFVGEASWKNVWAIKSVLQLFELVVGLKVNFHKSKLLGANIDSEILGRMASFLNCKVGHFPCSYLGLFIGAKPNRLSTWQTVISKVEKKLTKWKGKLLSFGGRLVLLKSVLNSISIYFLSFFKAPTGVISQLESLLKNFLWGGDDGHRKIAWVSWDDVCKEKHYGCLGVRDLRSFNLALLGKWRRVGRKGVSRWWYDLWNIEEGATITCNWFSKECVRVVGNGRNTSFWRDPWCTTKPFCERYSRLFSISNNKDMSVADMKLCREAESGWNWCWRRQLFQWEQSQLSLLMMDLTCVQMDDTNDDSWKWSADPSGLYSVKSGYYIIVNASISYFYLLQRFIWCRLVRFKVSCFAWRVMLDRIPTKVNLAKRNLLLSSNSGCVWCNQGLDTSYHIFFECSFAYQVWMLCLEWCGLFAAHQNNFISHFEQFLGLPSCGAKNQYKWAVIWLALI</sequence>
<evidence type="ECO:0000259" key="1">
    <source>
        <dbReference type="PROSITE" id="PS50878"/>
    </source>
</evidence>
<dbReference type="Gramene" id="C.cajan_07681.t">
    <property type="protein sequence ID" value="C.cajan_07681.t"/>
    <property type="gene ID" value="C.cajan_07681"/>
</dbReference>
<dbReference type="OMA" id="KETFATH"/>
<reference evidence="2 3" key="1">
    <citation type="journal article" date="2012" name="Nat. Biotechnol.">
        <title>Draft genome sequence of pigeonpea (Cajanus cajan), an orphan legume crop of resource-poor farmers.</title>
        <authorList>
            <person name="Varshney R.K."/>
            <person name="Chen W."/>
            <person name="Li Y."/>
            <person name="Bharti A.K."/>
            <person name="Saxena R.K."/>
            <person name="Schlueter J.A."/>
            <person name="Donoghue M.T."/>
            <person name="Azam S."/>
            <person name="Fan G."/>
            <person name="Whaley A.M."/>
            <person name="Farmer A.D."/>
            <person name="Sheridan J."/>
            <person name="Iwata A."/>
            <person name="Tuteja R."/>
            <person name="Penmetsa R.V."/>
            <person name="Wu W."/>
            <person name="Upadhyaya H.D."/>
            <person name="Yang S.P."/>
            <person name="Shah T."/>
            <person name="Saxena K.B."/>
            <person name="Michael T."/>
            <person name="McCombie W.R."/>
            <person name="Yang B."/>
            <person name="Zhang G."/>
            <person name="Yang H."/>
            <person name="Wang J."/>
            <person name="Spillane C."/>
            <person name="Cook D.R."/>
            <person name="May G.D."/>
            <person name="Xu X."/>
            <person name="Jackson S.A."/>
        </authorList>
    </citation>
    <scope>NUCLEOTIDE SEQUENCE [LARGE SCALE GENOMIC DNA]</scope>
    <source>
        <strain evidence="3">cv. Asha</strain>
    </source>
</reference>
<dbReference type="PANTHER" id="PTHR33116">
    <property type="entry name" value="REVERSE TRANSCRIPTASE ZINC-BINDING DOMAIN-CONTAINING PROTEIN-RELATED-RELATED"/>
    <property type="match status" value="1"/>
</dbReference>
<accession>A0A151U7E0</accession>
<dbReference type="InterPro" id="IPR026960">
    <property type="entry name" value="RVT-Znf"/>
</dbReference>
<evidence type="ECO:0000313" key="3">
    <source>
        <dbReference type="Proteomes" id="UP000075243"/>
    </source>
</evidence>
<dbReference type="AlphaFoldDB" id="A0A151U7E0"/>
<dbReference type="EMBL" id="CM003604">
    <property type="protein sequence ID" value="KYP75188.1"/>
    <property type="molecule type" value="Genomic_DNA"/>
</dbReference>
<evidence type="ECO:0000313" key="2">
    <source>
        <dbReference type="EMBL" id="KYP75188.1"/>
    </source>
</evidence>
<dbReference type="Pfam" id="PF00078">
    <property type="entry name" value="RVT_1"/>
    <property type="match status" value="1"/>
</dbReference>
<name>A0A151U7E0_CAJCA</name>
<dbReference type="Proteomes" id="UP000075243">
    <property type="component" value="Chromosome 2"/>
</dbReference>
<feature type="domain" description="Reverse transcriptase" evidence="1">
    <location>
        <begin position="196"/>
        <end position="474"/>
    </location>
</feature>
<proteinExistence type="predicted"/>
<keyword evidence="3" id="KW-1185">Reference proteome</keyword>
<feature type="non-terminal residue" evidence="2">
    <location>
        <position position="1"/>
    </location>
</feature>
<protein>
    <submittedName>
        <fullName evidence="2">Retrovirus-related Pol polyprotein LINE-1</fullName>
    </submittedName>
</protein>
<gene>
    <name evidence="2" type="ORF">KK1_007892</name>
</gene>
<dbReference type="PROSITE" id="PS50878">
    <property type="entry name" value="RT_POL"/>
    <property type="match status" value="1"/>
</dbReference>